<proteinExistence type="predicted"/>
<dbReference type="RefSeq" id="WP_062695737.1">
    <property type="nucleotide sequence ID" value="NZ_CAXKYD010000008.1"/>
</dbReference>
<organism evidence="1 2">
    <name type="scientific">Bacteroides thetaiotaomicron</name>
    <dbReference type="NCBI Taxonomy" id="818"/>
    <lineage>
        <taxon>Bacteria</taxon>
        <taxon>Pseudomonadati</taxon>
        <taxon>Bacteroidota</taxon>
        <taxon>Bacteroidia</taxon>
        <taxon>Bacteroidales</taxon>
        <taxon>Bacteroidaceae</taxon>
        <taxon>Bacteroides</taxon>
    </lineage>
</organism>
<gene>
    <name evidence="1" type="ORF">GAO51_25580</name>
</gene>
<dbReference type="KEGG" id="btho:Btheta7330_04293"/>
<dbReference type="AlphaFoldDB" id="A0A0N7IAT9"/>
<evidence type="ECO:0000313" key="1">
    <source>
        <dbReference type="EMBL" id="KAB4305656.1"/>
    </source>
</evidence>
<dbReference type="Proteomes" id="UP000440614">
    <property type="component" value="Unassembled WGS sequence"/>
</dbReference>
<comment type="caution">
    <text evidence="1">The sequence shown here is derived from an EMBL/GenBank/DDBJ whole genome shotgun (WGS) entry which is preliminary data.</text>
</comment>
<sequence>MKERSPVKKNILKLIPYIEIIAGVIFLCLEIHDYRTLYSMAEADAMYGGLADFCKYKENVFCPAFFWIIVILTGLSYWKNKKIYWILTQALVFMVFFRAMFPFYAIFIELNPVVFYILPLLYSTIFFVVERKLFKIKQIDSVDITVKTKITGIGIGILCTIIYFLLFLTVFCLI</sequence>
<evidence type="ECO:0000313" key="2">
    <source>
        <dbReference type="Proteomes" id="UP000440614"/>
    </source>
</evidence>
<reference evidence="1 2" key="1">
    <citation type="journal article" date="2019" name="Nat. Med.">
        <title>A library of human gut bacterial isolates paired with longitudinal multiomics data enables mechanistic microbiome research.</title>
        <authorList>
            <person name="Poyet M."/>
            <person name="Groussin M."/>
            <person name="Gibbons S.M."/>
            <person name="Avila-Pacheco J."/>
            <person name="Jiang X."/>
            <person name="Kearney S.M."/>
            <person name="Perrotta A.R."/>
            <person name="Berdy B."/>
            <person name="Zhao S."/>
            <person name="Lieberman T.D."/>
            <person name="Swanson P.K."/>
            <person name="Smith M."/>
            <person name="Roesemann S."/>
            <person name="Alexander J.E."/>
            <person name="Rich S.A."/>
            <person name="Livny J."/>
            <person name="Vlamakis H."/>
            <person name="Clish C."/>
            <person name="Bullock K."/>
            <person name="Deik A."/>
            <person name="Scott J."/>
            <person name="Pierce K.A."/>
            <person name="Xavier R.J."/>
            <person name="Alm E.J."/>
        </authorList>
    </citation>
    <scope>NUCLEOTIDE SEQUENCE [LARGE SCALE GENOMIC DNA]</scope>
    <source>
        <strain evidence="1 2">BIOML-A188</strain>
    </source>
</reference>
<protein>
    <submittedName>
        <fullName evidence="1">Uncharacterized protein</fullName>
    </submittedName>
</protein>
<accession>A0A0N7IAT9</accession>
<dbReference type="EMBL" id="WCSY01000035">
    <property type="protein sequence ID" value="KAB4305656.1"/>
    <property type="molecule type" value="Genomic_DNA"/>
</dbReference>
<name>A0A0N7IAT9_BACT4</name>